<dbReference type="GO" id="GO:0003677">
    <property type="term" value="F:DNA binding"/>
    <property type="evidence" value="ECO:0007669"/>
    <property type="project" value="UniProtKB-KW"/>
</dbReference>
<sequence length="117" mass="12784">MRDVDLDCLHLIVRNGPFSPSALAKAAGLPPATVTGVLDRLEKGGWIVRERDGADRRAIQVRIVPERGADVLRQFRGMITAVEDICGSYSPEQLEVIADFLRRTAEAGAGEAERLSR</sequence>
<dbReference type="Gene3D" id="1.10.10.10">
    <property type="entry name" value="Winged helix-like DNA-binding domain superfamily/Winged helix DNA-binding domain"/>
    <property type="match status" value="1"/>
</dbReference>
<dbReference type="Pfam" id="PF01047">
    <property type="entry name" value="MarR"/>
    <property type="match status" value="1"/>
</dbReference>
<organism evidence="2 3">
    <name type="scientific">Paractinoplanes atraurantiacus</name>
    <dbReference type="NCBI Taxonomy" id="1036182"/>
    <lineage>
        <taxon>Bacteria</taxon>
        <taxon>Bacillati</taxon>
        <taxon>Actinomycetota</taxon>
        <taxon>Actinomycetes</taxon>
        <taxon>Micromonosporales</taxon>
        <taxon>Micromonosporaceae</taxon>
        <taxon>Paractinoplanes</taxon>
    </lineage>
</organism>
<dbReference type="GO" id="GO:0003700">
    <property type="term" value="F:DNA-binding transcription factor activity"/>
    <property type="evidence" value="ECO:0007669"/>
    <property type="project" value="InterPro"/>
</dbReference>
<evidence type="ECO:0000313" key="3">
    <source>
        <dbReference type="Proteomes" id="UP000219612"/>
    </source>
</evidence>
<dbReference type="SUPFAM" id="SSF46785">
    <property type="entry name" value="Winged helix' DNA-binding domain"/>
    <property type="match status" value="1"/>
</dbReference>
<evidence type="ECO:0000259" key="1">
    <source>
        <dbReference type="PROSITE" id="PS50995"/>
    </source>
</evidence>
<keyword evidence="2" id="KW-0238">DNA-binding</keyword>
<dbReference type="GO" id="GO:0006950">
    <property type="term" value="P:response to stress"/>
    <property type="evidence" value="ECO:0007669"/>
    <property type="project" value="TreeGrafter"/>
</dbReference>
<dbReference type="RefSeq" id="WP_097322071.1">
    <property type="nucleotide sequence ID" value="NZ_OBDY01000009.1"/>
</dbReference>
<proteinExistence type="predicted"/>
<dbReference type="InterPro" id="IPR036390">
    <property type="entry name" value="WH_DNA-bd_sf"/>
</dbReference>
<dbReference type="PRINTS" id="PR00598">
    <property type="entry name" value="HTHMARR"/>
</dbReference>
<dbReference type="AlphaFoldDB" id="A0A285IMM6"/>
<dbReference type="OrthoDB" id="3173926at2"/>
<name>A0A285IMM6_9ACTN</name>
<dbReference type="PANTHER" id="PTHR33164:SF106">
    <property type="entry name" value="TRANSCRIPTIONAL REGULATORY PROTEIN"/>
    <property type="match status" value="1"/>
</dbReference>
<dbReference type="InterPro" id="IPR000835">
    <property type="entry name" value="HTH_MarR-typ"/>
</dbReference>
<dbReference type="PANTHER" id="PTHR33164">
    <property type="entry name" value="TRANSCRIPTIONAL REGULATOR, MARR FAMILY"/>
    <property type="match status" value="1"/>
</dbReference>
<dbReference type="PROSITE" id="PS50995">
    <property type="entry name" value="HTH_MARR_2"/>
    <property type="match status" value="1"/>
</dbReference>
<accession>A0A285IMM6</accession>
<protein>
    <submittedName>
        <fullName evidence="2">DNA-binding transcriptional regulator, MarR family</fullName>
    </submittedName>
</protein>
<dbReference type="InterPro" id="IPR036388">
    <property type="entry name" value="WH-like_DNA-bd_sf"/>
</dbReference>
<keyword evidence="3" id="KW-1185">Reference proteome</keyword>
<dbReference type="Proteomes" id="UP000219612">
    <property type="component" value="Unassembled WGS sequence"/>
</dbReference>
<evidence type="ECO:0000313" key="2">
    <source>
        <dbReference type="EMBL" id="SNY49239.1"/>
    </source>
</evidence>
<dbReference type="CDD" id="cd00090">
    <property type="entry name" value="HTH_ARSR"/>
    <property type="match status" value="1"/>
</dbReference>
<dbReference type="SMART" id="SM00347">
    <property type="entry name" value="HTH_MARR"/>
    <property type="match status" value="1"/>
</dbReference>
<feature type="domain" description="HTH marR-type" evidence="1">
    <location>
        <begin position="1"/>
        <end position="106"/>
    </location>
</feature>
<gene>
    <name evidence="2" type="ORF">SAMN05421748_109263</name>
</gene>
<dbReference type="InterPro" id="IPR039422">
    <property type="entry name" value="MarR/SlyA-like"/>
</dbReference>
<reference evidence="2 3" key="1">
    <citation type="submission" date="2017-09" db="EMBL/GenBank/DDBJ databases">
        <authorList>
            <person name="Ehlers B."/>
            <person name="Leendertz F.H."/>
        </authorList>
    </citation>
    <scope>NUCLEOTIDE SEQUENCE [LARGE SCALE GENOMIC DNA]</scope>
    <source>
        <strain evidence="2 3">CGMCC 4.6857</strain>
    </source>
</reference>
<dbReference type="InterPro" id="IPR011991">
    <property type="entry name" value="ArsR-like_HTH"/>
</dbReference>
<dbReference type="EMBL" id="OBDY01000009">
    <property type="protein sequence ID" value="SNY49239.1"/>
    <property type="molecule type" value="Genomic_DNA"/>
</dbReference>